<dbReference type="GO" id="GO:0061355">
    <property type="term" value="P:Wnt protein secretion"/>
    <property type="evidence" value="ECO:0007669"/>
    <property type="project" value="TreeGrafter"/>
</dbReference>
<keyword evidence="14" id="KW-1185">Reference proteome</keyword>
<evidence type="ECO:0000256" key="10">
    <source>
        <dbReference type="SAM" id="Phobius"/>
    </source>
</evidence>
<comment type="subcellular location">
    <subcellularLocation>
        <location evidence="1">Endosome membrane</location>
        <topology evidence="1">Multi-pass membrane protein</topology>
    </subcellularLocation>
    <subcellularLocation>
        <location evidence="2">Golgi apparatus membrane</location>
        <topology evidence="2">Multi-pass membrane protein</topology>
    </subcellularLocation>
</comment>
<evidence type="ECO:0000256" key="9">
    <source>
        <dbReference type="ARBA" id="ARBA00023136"/>
    </source>
</evidence>
<dbReference type="Proteomes" id="UP000192578">
    <property type="component" value="Unassembled WGS sequence"/>
</dbReference>
<organism evidence="13 14">
    <name type="scientific">Hypsibius exemplaris</name>
    <name type="common">Freshwater tardigrade</name>
    <dbReference type="NCBI Taxonomy" id="2072580"/>
    <lineage>
        <taxon>Eukaryota</taxon>
        <taxon>Metazoa</taxon>
        <taxon>Ecdysozoa</taxon>
        <taxon>Tardigrada</taxon>
        <taxon>Eutardigrada</taxon>
        <taxon>Parachela</taxon>
        <taxon>Hypsibioidea</taxon>
        <taxon>Hypsibiidae</taxon>
        <taxon>Hypsibius</taxon>
    </lineage>
</organism>
<keyword evidence="6 10" id="KW-0812">Transmembrane</keyword>
<dbReference type="Pfam" id="PF06664">
    <property type="entry name" value="WLS-like_TM"/>
    <property type="match status" value="1"/>
</dbReference>
<dbReference type="InterPro" id="IPR053936">
    <property type="entry name" value="WLS_GOLD"/>
</dbReference>
<gene>
    <name evidence="13" type="ORF">BV898_06721</name>
</gene>
<comment type="similarity">
    <text evidence="3">Belongs to the wntless family.</text>
</comment>
<keyword evidence="9 10" id="KW-0472">Membrane</keyword>
<feature type="transmembrane region" description="Helical" evidence="10">
    <location>
        <begin position="343"/>
        <end position="363"/>
    </location>
</feature>
<evidence type="ECO:0000256" key="1">
    <source>
        <dbReference type="ARBA" id="ARBA00004337"/>
    </source>
</evidence>
<evidence type="ECO:0000256" key="3">
    <source>
        <dbReference type="ARBA" id="ARBA00008148"/>
    </source>
</evidence>
<evidence type="ECO:0000256" key="8">
    <source>
        <dbReference type="ARBA" id="ARBA00023034"/>
    </source>
</evidence>
<evidence type="ECO:0000256" key="2">
    <source>
        <dbReference type="ARBA" id="ARBA00004653"/>
    </source>
</evidence>
<comment type="caution">
    <text evidence="13">The sequence shown here is derived from an EMBL/GenBank/DDBJ whole genome shotgun (WGS) entry which is preliminary data.</text>
</comment>
<feature type="transmembrane region" description="Helical" evidence="10">
    <location>
        <begin position="483"/>
        <end position="506"/>
    </location>
</feature>
<dbReference type="InterPro" id="IPR009551">
    <property type="entry name" value="Wntless"/>
</dbReference>
<feature type="transmembrane region" description="Helical" evidence="10">
    <location>
        <begin position="436"/>
        <end position="463"/>
    </location>
</feature>
<accession>A0A1W0WVR8</accession>
<keyword evidence="7 10" id="KW-1133">Transmembrane helix</keyword>
<feature type="transmembrane region" description="Helical" evidence="10">
    <location>
        <begin position="313"/>
        <end position="331"/>
    </location>
</feature>
<evidence type="ECO:0000313" key="14">
    <source>
        <dbReference type="Proteomes" id="UP000192578"/>
    </source>
</evidence>
<evidence type="ECO:0000259" key="11">
    <source>
        <dbReference type="Pfam" id="PF06664"/>
    </source>
</evidence>
<feature type="transmembrane region" description="Helical" evidence="10">
    <location>
        <begin position="276"/>
        <end position="293"/>
    </location>
</feature>
<dbReference type="GO" id="GO:0017147">
    <property type="term" value="F:Wnt-protein binding"/>
    <property type="evidence" value="ECO:0007669"/>
    <property type="project" value="InterPro"/>
</dbReference>
<evidence type="ECO:0000313" key="13">
    <source>
        <dbReference type="EMBL" id="OQV19301.1"/>
    </source>
</evidence>
<dbReference type="GO" id="GO:0010008">
    <property type="term" value="C:endosome membrane"/>
    <property type="evidence" value="ECO:0007669"/>
    <property type="project" value="UniProtKB-SubCell"/>
</dbReference>
<dbReference type="PANTHER" id="PTHR13449:SF2">
    <property type="entry name" value="PROTEIN WNTLESS HOMOLOG"/>
    <property type="match status" value="1"/>
</dbReference>
<dbReference type="InterPro" id="IPR047843">
    <property type="entry name" value="WLS-like_TM"/>
</dbReference>
<feature type="transmembrane region" description="Helical" evidence="10">
    <location>
        <begin position="12"/>
        <end position="35"/>
    </location>
</feature>
<evidence type="ECO:0000256" key="7">
    <source>
        <dbReference type="ARBA" id="ARBA00022989"/>
    </source>
</evidence>
<dbReference type="AlphaFoldDB" id="A0A1W0WVR8"/>
<dbReference type="EMBL" id="MTYJ01000041">
    <property type="protein sequence ID" value="OQV19301.1"/>
    <property type="molecule type" value="Genomic_DNA"/>
</dbReference>
<keyword evidence="8" id="KW-0333">Golgi apparatus</keyword>
<sequence>MAALIDTLSTRKLVVFGIFLLLLQIAFFIIGGTIAPSPSNVSSMLSTKCQDDHRGPKDSWFYPRGKDSNKTCRRIDSLHGEEADRKKLTASDVVFAVQFPLPRDGQELTMSRWFQGILGVLHPEISYQGEAGLDDIQMEMEIHARIGYRNRDDPEDAWKEIDRSVESRQLDCNIEEKHDGYLYNCTPMALFELGSSHHDFYLVNLRLPVTTYSNGTVSGKNAALGKLEDLWIIEIHQNGGFTRVWWSVKTFLFPFVLAAVVFFWHKIQQLAKAPRLLEKMLFALGLALLLLDAPMEWFSLAFDIPAMLLVSDIRQGIFYSVLLAFWIIFAGEYQMDDVIRDNIVVYWKHLAAVAFGCICLFVFDMCERGVQLTNAFYSIWATPTGTHLAMGFIITAAVCACVYFFFLTYMVGLALRNMWEKRKKLARLDEKRRKHYQVLIFRFQFLLLVTLLCAALTVISFIIGQVSESSLKVGDEHQGGLEYRSAVSVGVYAMWNLYVLALLVLYSPSSTHEALEETREDASEDIVLDRMDTSTAPPSELTSMTSFIRKVAED</sequence>
<dbReference type="OrthoDB" id="5804250at2759"/>
<keyword evidence="4" id="KW-0217">Developmental protein</keyword>
<evidence type="ECO:0000256" key="5">
    <source>
        <dbReference type="ARBA" id="ARBA00022687"/>
    </source>
</evidence>
<evidence type="ECO:0000259" key="12">
    <source>
        <dbReference type="Pfam" id="PF21883"/>
    </source>
</evidence>
<feature type="transmembrane region" description="Helical" evidence="10">
    <location>
        <begin position="244"/>
        <end position="264"/>
    </location>
</feature>
<protein>
    <submittedName>
        <fullName evidence="13">Protein wntless</fullName>
    </submittedName>
</protein>
<feature type="domain" description="Wntless GOLD" evidence="12">
    <location>
        <begin position="47"/>
        <end position="237"/>
    </location>
</feature>
<name>A0A1W0WVR8_HYPEX</name>
<dbReference type="GO" id="GO:0006886">
    <property type="term" value="P:intracellular protein transport"/>
    <property type="evidence" value="ECO:0007669"/>
    <property type="project" value="TreeGrafter"/>
</dbReference>
<dbReference type="Pfam" id="PF21883">
    <property type="entry name" value="WLS_GOLD"/>
    <property type="match status" value="1"/>
</dbReference>
<evidence type="ECO:0000256" key="4">
    <source>
        <dbReference type="ARBA" id="ARBA00022473"/>
    </source>
</evidence>
<reference evidence="14" key="1">
    <citation type="submission" date="2017-01" db="EMBL/GenBank/DDBJ databases">
        <title>Comparative genomics of anhydrobiosis in the tardigrade Hypsibius dujardini.</title>
        <authorList>
            <person name="Yoshida Y."/>
            <person name="Koutsovoulos G."/>
            <person name="Laetsch D."/>
            <person name="Stevens L."/>
            <person name="Kumar S."/>
            <person name="Horikawa D."/>
            <person name="Ishino K."/>
            <person name="Komine S."/>
            <person name="Tomita M."/>
            <person name="Blaxter M."/>
            <person name="Arakawa K."/>
        </authorList>
    </citation>
    <scope>NUCLEOTIDE SEQUENCE [LARGE SCALE GENOMIC DNA]</scope>
    <source>
        <strain evidence="14">Z151</strain>
    </source>
</reference>
<dbReference type="GO" id="GO:0000139">
    <property type="term" value="C:Golgi membrane"/>
    <property type="evidence" value="ECO:0007669"/>
    <property type="project" value="UniProtKB-SubCell"/>
</dbReference>
<feature type="transmembrane region" description="Helical" evidence="10">
    <location>
        <begin position="388"/>
        <end position="415"/>
    </location>
</feature>
<dbReference type="PANTHER" id="PTHR13449">
    <property type="entry name" value="INTEGRAL MEMBRANE PROTEIN GPR177"/>
    <property type="match status" value="1"/>
</dbReference>
<proteinExistence type="inferred from homology"/>
<dbReference type="GO" id="GO:0016055">
    <property type="term" value="P:Wnt signaling pathway"/>
    <property type="evidence" value="ECO:0007669"/>
    <property type="project" value="UniProtKB-KW"/>
</dbReference>
<feature type="domain" description="Wntless-like transmembrane" evidence="11">
    <location>
        <begin position="238"/>
        <end position="509"/>
    </location>
</feature>
<keyword evidence="5" id="KW-0879">Wnt signaling pathway</keyword>
<evidence type="ECO:0000256" key="6">
    <source>
        <dbReference type="ARBA" id="ARBA00022692"/>
    </source>
</evidence>